<dbReference type="InterPro" id="IPR026876">
    <property type="entry name" value="Fn3_assoc_repeat"/>
</dbReference>
<evidence type="ECO:0000256" key="5">
    <source>
        <dbReference type="ARBA" id="ARBA00023295"/>
    </source>
</evidence>
<dbReference type="GO" id="GO:0030203">
    <property type="term" value="P:glycosaminoglycan metabolic process"/>
    <property type="evidence" value="ECO:0007669"/>
    <property type="project" value="TreeGrafter"/>
</dbReference>
<protein>
    <recommendedName>
        <fullName evidence="3">beta-N-acetylhexosaminidase</fullName>
        <ecNumber evidence="3">3.2.1.52</ecNumber>
    </recommendedName>
</protein>
<dbReference type="Pfam" id="PF02838">
    <property type="entry name" value="Glyco_hydro_20b"/>
    <property type="match status" value="1"/>
</dbReference>
<dbReference type="KEGG" id="anf:AQPE_2637"/>
<proteinExistence type="inferred from homology"/>
<dbReference type="InterPro" id="IPR008979">
    <property type="entry name" value="Galactose-bd-like_sf"/>
</dbReference>
<gene>
    <name evidence="10" type="ORF">AQPE_2637</name>
</gene>
<dbReference type="PANTHER" id="PTHR22600:SF57">
    <property type="entry name" value="BETA-N-ACETYLHEXOSAMINIDASE"/>
    <property type="match status" value="1"/>
</dbReference>
<dbReference type="Pfam" id="PF00754">
    <property type="entry name" value="F5_F8_type_C"/>
    <property type="match status" value="1"/>
</dbReference>
<evidence type="ECO:0000256" key="2">
    <source>
        <dbReference type="ARBA" id="ARBA00006285"/>
    </source>
</evidence>
<dbReference type="Gene3D" id="3.30.379.10">
    <property type="entry name" value="Chitobiase/beta-hexosaminidase domain 2-like"/>
    <property type="match status" value="1"/>
</dbReference>
<dbReference type="EMBL" id="AP018694">
    <property type="protein sequence ID" value="BBE18475.1"/>
    <property type="molecule type" value="Genomic_DNA"/>
</dbReference>
<feature type="domain" description="Beta-hexosaminidase bacterial type N-terminal" evidence="9">
    <location>
        <begin position="31"/>
        <end position="161"/>
    </location>
</feature>
<dbReference type="PANTHER" id="PTHR22600">
    <property type="entry name" value="BETA-HEXOSAMINIDASE"/>
    <property type="match status" value="1"/>
</dbReference>
<dbReference type="InterPro" id="IPR015882">
    <property type="entry name" value="HEX_bac_N"/>
</dbReference>
<dbReference type="Proteomes" id="UP001193389">
    <property type="component" value="Chromosome"/>
</dbReference>
<dbReference type="AlphaFoldDB" id="A0A5K7SAE1"/>
<dbReference type="GO" id="GO:0016020">
    <property type="term" value="C:membrane"/>
    <property type="evidence" value="ECO:0007669"/>
    <property type="project" value="TreeGrafter"/>
</dbReference>
<dbReference type="Pfam" id="PF13287">
    <property type="entry name" value="Fn3_assoc"/>
    <property type="match status" value="1"/>
</dbReference>
<feature type="domain" description="F5/8 type C" evidence="8">
    <location>
        <begin position="645"/>
        <end position="754"/>
    </location>
</feature>
<dbReference type="CDD" id="cd06563">
    <property type="entry name" value="GH20_chitobiase-like"/>
    <property type="match status" value="1"/>
</dbReference>
<evidence type="ECO:0000259" key="7">
    <source>
        <dbReference type="Pfam" id="PF00728"/>
    </source>
</evidence>
<dbReference type="GO" id="GO:0004563">
    <property type="term" value="F:beta-N-acetylhexosaminidase activity"/>
    <property type="evidence" value="ECO:0007669"/>
    <property type="project" value="UniProtKB-EC"/>
</dbReference>
<evidence type="ECO:0000313" key="10">
    <source>
        <dbReference type="EMBL" id="BBE18475.1"/>
    </source>
</evidence>
<dbReference type="Pfam" id="PF00728">
    <property type="entry name" value="Glyco_hydro_20"/>
    <property type="match status" value="1"/>
</dbReference>
<evidence type="ECO:0000256" key="6">
    <source>
        <dbReference type="PIRSR" id="PIRSR625705-1"/>
    </source>
</evidence>
<comment type="catalytic activity">
    <reaction evidence="1">
        <text>Hydrolysis of terminal non-reducing N-acetyl-D-hexosamine residues in N-acetyl-beta-D-hexosaminides.</text>
        <dbReference type="EC" id="3.2.1.52"/>
    </reaction>
</comment>
<dbReference type="GO" id="GO:0005975">
    <property type="term" value="P:carbohydrate metabolic process"/>
    <property type="evidence" value="ECO:0007669"/>
    <property type="project" value="InterPro"/>
</dbReference>
<dbReference type="InterPro" id="IPR015883">
    <property type="entry name" value="Glyco_hydro_20_cat"/>
</dbReference>
<evidence type="ECO:0000256" key="3">
    <source>
        <dbReference type="ARBA" id="ARBA00012663"/>
    </source>
</evidence>
<dbReference type="SUPFAM" id="SSF51445">
    <property type="entry name" value="(Trans)glycosidases"/>
    <property type="match status" value="1"/>
</dbReference>
<dbReference type="Gene3D" id="2.60.120.260">
    <property type="entry name" value="Galactose-binding domain-like"/>
    <property type="match status" value="1"/>
</dbReference>
<dbReference type="SUPFAM" id="SSF49785">
    <property type="entry name" value="Galactose-binding domain-like"/>
    <property type="match status" value="1"/>
</dbReference>
<dbReference type="InterPro" id="IPR000421">
    <property type="entry name" value="FA58C"/>
</dbReference>
<accession>A0A5K7SAE1</accession>
<keyword evidence="11" id="KW-1185">Reference proteome</keyword>
<dbReference type="PRINTS" id="PR00738">
    <property type="entry name" value="GLHYDRLASE20"/>
</dbReference>
<comment type="similarity">
    <text evidence="2">Belongs to the glycosyl hydrolase 20 family.</text>
</comment>
<sequence length="781" mass="87595">MKQLITGIMILVSLAFIWSCKPNRTFSESEIALIPQVQKMTLGESSFKFKKSTKLVVESVDQEVIARQFAGLFEKSSGWKLQVVVGGNEGSNQVYFKTEPVMAPEGYILEVQKDRIEIKAAKPAGFFYATQTLRQLLPVEIESAQKQNNIDWLVPVVSINDNPAFKWRGFMLDVVRHFFPKEDILRMIDNLALHKINTLHLHLVDDQGWRIEIKKYPKLTEVGAWRVNHEDKPWNSRPKQQAGEKATFGGFYTQDDIKKIVAYAQSHFITVVPEIEMPAHVTCALAAYPQFSCKGGPFTVPSGGLWPITDIYCAGNDSTFLFLQDVLSEVIDLFPSKYIHVGGDEATKTEWEKCPKCKARIRTEGLKNVGELQSYFMKRMEKFVNSKGRTLLGWDEILEGGLPAEATVMSWRGMQGGIDAAKQGHDVVMTPNSYVYFDYYQGPKDQEPLAIGGYLPLSTVYTFNPVPKELNAEEAKHIIGGQANLWTEYVPTFKHVEYMTFPRIAALAEAVWSSGEVRNWESFSHRIQLFMKRYDLMGINYSKSAYAVMAKPGFDPVKKQLAVALKSELAGLEIHYTTDGSEPTNLSTTYSEPVLLDKTSTLKAVTFSDGIPVGKSMTQSFNMNKATVKPVKYVIPYSENYPGSGEYTLVNGVRGSTSHSDGEWQAWEGKNMEVVIDLQQATEIHTISVGSLQNIGAWIFLPRKMEYFVSNDGVNFKKVAEKVNEADPLSGENQLKDFTVEFTPVSANFVKVIAYNLGKASKGHMGAGQNAWMFIDEIAVE</sequence>
<feature type="active site" description="Proton donor" evidence="6">
    <location>
        <position position="345"/>
    </location>
</feature>
<dbReference type="EC" id="3.2.1.52" evidence="3"/>
<dbReference type="InterPro" id="IPR017853">
    <property type="entry name" value="GH"/>
</dbReference>
<dbReference type="RefSeq" id="WP_318346807.1">
    <property type="nucleotide sequence ID" value="NZ_AP018694.1"/>
</dbReference>
<evidence type="ECO:0000259" key="8">
    <source>
        <dbReference type="Pfam" id="PF00754"/>
    </source>
</evidence>
<evidence type="ECO:0000313" key="11">
    <source>
        <dbReference type="Proteomes" id="UP001193389"/>
    </source>
</evidence>
<evidence type="ECO:0000256" key="1">
    <source>
        <dbReference type="ARBA" id="ARBA00001231"/>
    </source>
</evidence>
<name>A0A5K7SAE1_9BACT</name>
<dbReference type="InterPro" id="IPR029018">
    <property type="entry name" value="Hex-like_dom2"/>
</dbReference>
<reference evidence="10" key="1">
    <citation type="journal article" date="2020" name="Int. J. Syst. Evol. Microbiol.">
        <title>Aquipluma nitroreducens gen. nov. sp. nov., a novel facultatively anaerobic bacterium isolated from a freshwater lake.</title>
        <authorList>
            <person name="Watanabe M."/>
            <person name="Kojima H."/>
            <person name="Fukui M."/>
        </authorList>
    </citation>
    <scope>NUCLEOTIDE SEQUENCE</scope>
    <source>
        <strain evidence="10">MeG22</strain>
    </source>
</reference>
<evidence type="ECO:0000256" key="4">
    <source>
        <dbReference type="ARBA" id="ARBA00022801"/>
    </source>
</evidence>
<feature type="domain" description="Glycoside hydrolase family 20 catalytic" evidence="7">
    <location>
        <begin position="165"/>
        <end position="514"/>
    </location>
</feature>
<organism evidence="10 11">
    <name type="scientific">Aquipluma nitroreducens</name>
    <dbReference type="NCBI Taxonomy" id="2010828"/>
    <lineage>
        <taxon>Bacteria</taxon>
        <taxon>Pseudomonadati</taxon>
        <taxon>Bacteroidota</taxon>
        <taxon>Bacteroidia</taxon>
        <taxon>Marinilabiliales</taxon>
        <taxon>Prolixibacteraceae</taxon>
        <taxon>Aquipluma</taxon>
    </lineage>
</organism>
<dbReference type="Gene3D" id="3.20.20.80">
    <property type="entry name" value="Glycosidases"/>
    <property type="match status" value="1"/>
</dbReference>
<keyword evidence="4" id="KW-0378">Hydrolase</keyword>
<keyword evidence="5" id="KW-0326">Glycosidase</keyword>
<evidence type="ECO:0000259" key="9">
    <source>
        <dbReference type="Pfam" id="PF02838"/>
    </source>
</evidence>
<dbReference type="SUPFAM" id="SSF55545">
    <property type="entry name" value="beta-N-acetylhexosaminidase-like domain"/>
    <property type="match status" value="1"/>
</dbReference>
<dbReference type="InterPro" id="IPR025705">
    <property type="entry name" value="Beta_hexosaminidase_sua/sub"/>
</dbReference>